<dbReference type="AlphaFoldDB" id="A0A8S1LLA8"/>
<feature type="transmembrane region" description="Helical" evidence="7">
    <location>
        <begin position="335"/>
        <end position="358"/>
    </location>
</feature>
<sequence>MKEQQYKSLHETNIRWFLLFLTCIFQIGCSICIDFPFVLATQIQISFNVGQQEINYLYAIYSMPNIILPFFGGIIIDKIGIRSALLIFCSFLILGQGLCVKGALNNDFNLLEFGMFFLGVGAEVSLLVTQSTLLTKWFLGKEISLAFGVQLTFIRIGSIIAVNSLPQIYIRNGENFVACMIYCLVIILITTLSCIIQTILDYISDKKDNDQNSLQSKQLLEQRKPMCWNDLKEFDYAFYLISFSCMCGYCIFLILQLNALRMFQIRYNLTFAFQTLSYSLPYLICIILTPIMGHIIDKFGKRPLFLILSGFLATLSILIFSLNVDCQIQNECLNYVITAQIINGIYFAIFAPLIWPCIPICVSQNAKGTGFGVVCSMQNAGLTIFPIIIGKILSDENPRSYQHMVYFLGLIVILANISNIIIYFYDIYHDNKLMKPTIKLSEYEVVSEQEDE</sequence>
<reference evidence="9" key="1">
    <citation type="submission" date="2021-01" db="EMBL/GenBank/DDBJ databases">
        <authorList>
            <consortium name="Genoscope - CEA"/>
            <person name="William W."/>
        </authorList>
    </citation>
    <scope>NUCLEOTIDE SEQUENCE</scope>
</reference>
<evidence type="ECO:0000256" key="1">
    <source>
        <dbReference type="ARBA" id="ARBA00004127"/>
    </source>
</evidence>
<dbReference type="OrthoDB" id="424834at2759"/>
<feature type="transmembrane region" description="Helical" evidence="7">
    <location>
        <begin position="405"/>
        <end position="425"/>
    </location>
</feature>
<dbReference type="Proteomes" id="UP000692954">
    <property type="component" value="Unassembled WGS sequence"/>
</dbReference>
<evidence type="ECO:0000256" key="4">
    <source>
        <dbReference type="ARBA" id="ARBA00022692"/>
    </source>
</evidence>
<dbReference type="GO" id="GO:0012505">
    <property type="term" value="C:endomembrane system"/>
    <property type="evidence" value="ECO:0007669"/>
    <property type="project" value="UniProtKB-SubCell"/>
</dbReference>
<dbReference type="InterPro" id="IPR052187">
    <property type="entry name" value="MFSD1"/>
</dbReference>
<accession>A0A8S1LLA8</accession>
<dbReference type="Pfam" id="PF07690">
    <property type="entry name" value="MFS_1"/>
    <property type="match status" value="1"/>
</dbReference>
<gene>
    <name evidence="9" type="ORF">PSON_ATCC_30995.1.T0220255</name>
</gene>
<dbReference type="InterPro" id="IPR020846">
    <property type="entry name" value="MFS_dom"/>
</dbReference>
<dbReference type="PROSITE" id="PS50850">
    <property type="entry name" value="MFS"/>
    <property type="match status" value="1"/>
</dbReference>
<dbReference type="InterPro" id="IPR011701">
    <property type="entry name" value="MFS"/>
</dbReference>
<evidence type="ECO:0000256" key="6">
    <source>
        <dbReference type="ARBA" id="ARBA00023136"/>
    </source>
</evidence>
<keyword evidence="3" id="KW-0813">Transport</keyword>
<keyword evidence="6 7" id="KW-0472">Membrane</keyword>
<organism evidence="9 10">
    <name type="scientific">Paramecium sonneborni</name>
    <dbReference type="NCBI Taxonomy" id="65129"/>
    <lineage>
        <taxon>Eukaryota</taxon>
        <taxon>Sar</taxon>
        <taxon>Alveolata</taxon>
        <taxon>Ciliophora</taxon>
        <taxon>Intramacronucleata</taxon>
        <taxon>Oligohymenophorea</taxon>
        <taxon>Peniculida</taxon>
        <taxon>Parameciidae</taxon>
        <taxon>Paramecium</taxon>
    </lineage>
</organism>
<feature type="transmembrane region" description="Helical" evidence="7">
    <location>
        <begin position="236"/>
        <end position="259"/>
    </location>
</feature>
<evidence type="ECO:0000259" key="8">
    <source>
        <dbReference type="PROSITE" id="PS50850"/>
    </source>
</evidence>
<name>A0A8S1LLA8_9CILI</name>
<feature type="transmembrane region" description="Helical" evidence="7">
    <location>
        <begin position="145"/>
        <end position="169"/>
    </location>
</feature>
<protein>
    <recommendedName>
        <fullName evidence="8">Major facilitator superfamily (MFS) profile domain-containing protein</fullName>
    </recommendedName>
</protein>
<evidence type="ECO:0000256" key="2">
    <source>
        <dbReference type="ARBA" id="ARBA00008335"/>
    </source>
</evidence>
<keyword evidence="4 7" id="KW-0812">Transmembrane</keyword>
<keyword evidence="10" id="KW-1185">Reference proteome</keyword>
<evidence type="ECO:0000256" key="7">
    <source>
        <dbReference type="SAM" id="Phobius"/>
    </source>
</evidence>
<feature type="transmembrane region" description="Helical" evidence="7">
    <location>
        <begin position="83"/>
        <end position="104"/>
    </location>
</feature>
<feature type="domain" description="Major facilitator superfamily (MFS) profile" evidence="8">
    <location>
        <begin position="236"/>
        <end position="452"/>
    </location>
</feature>
<dbReference type="EMBL" id="CAJJDN010000022">
    <property type="protein sequence ID" value="CAD8067062.1"/>
    <property type="molecule type" value="Genomic_DNA"/>
</dbReference>
<dbReference type="PANTHER" id="PTHR23512:SF3">
    <property type="entry name" value="MAJOR FACILITATOR SUPERFAMILY DOMAIN-CONTAINING PROTEIN 1"/>
    <property type="match status" value="1"/>
</dbReference>
<feature type="transmembrane region" description="Helical" evidence="7">
    <location>
        <begin position="370"/>
        <end position="393"/>
    </location>
</feature>
<comment type="subcellular location">
    <subcellularLocation>
        <location evidence="1">Endomembrane system</location>
        <topology evidence="1">Multi-pass membrane protein</topology>
    </subcellularLocation>
</comment>
<keyword evidence="5 7" id="KW-1133">Transmembrane helix</keyword>
<evidence type="ECO:0000313" key="10">
    <source>
        <dbReference type="Proteomes" id="UP000692954"/>
    </source>
</evidence>
<comment type="caution">
    <text evidence="9">The sequence shown here is derived from an EMBL/GenBank/DDBJ whole genome shotgun (WGS) entry which is preliminary data.</text>
</comment>
<feature type="transmembrane region" description="Helical" evidence="7">
    <location>
        <begin position="304"/>
        <end position="323"/>
    </location>
</feature>
<feature type="transmembrane region" description="Helical" evidence="7">
    <location>
        <begin position="175"/>
        <end position="200"/>
    </location>
</feature>
<evidence type="ECO:0000313" key="9">
    <source>
        <dbReference type="EMBL" id="CAD8067062.1"/>
    </source>
</evidence>
<evidence type="ECO:0000256" key="3">
    <source>
        <dbReference type="ARBA" id="ARBA00022448"/>
    </source>
</evidence>
<comment type="similarity">
    <text evidence="2">Belongs to the major facilitator superfamily.</text>
</comment>
<feature type="transmembrane region" description="Helical" evidence="7">
    <location>
        <begin position="16"/>
        <end position="38"/>
    </location>
</feature>
<feature type="transmembrane region" description="Helical" evidence="7">
    <location>
        <begin position="58"/>
        <end position="76"/>
    </location>
</feature>
<feature type="transmembrane region" description="Helical" evidence="7">
    <location>
        <begin position="271"/>
        <end position="292"/>
    </location>
</feature>
<proteinExistence type="inferred from homology"/>
<dbReference type="PANTHER" id="PTHR23512">
    <property type="entry name" value="MAJOR FACILITATOR SUPERFAMILY DOMAIN-CONTAINING PROTEIN 1"/>
    <property type="match status" value="1"/>
</dbReference>
<dbReference type="GO" id="GO:0022857">
    <property type="term" value="F:transmembrane transporter activity"/>
    <property type="evidence" value="ECO:0007669"/>
    <property type="project" value="InterPro"/>
</dbReference>
<evidence type="ECO:0000256" key="5">
    <source>
        <dbReference type="ARBA" id="ARBA00022989"/>
    </source>
</evidence>